<dbReference type="PANTHER" id="PTHR31388">
    <property type="entry name" value="PEROXIDASE 72-RELATED"/>
    <property type="match status" value="1"/>
</dbReference>
<dbReference type="AlphaFoldDB" id="A0AAN8V8P2"/>
<keyword evidence="3 12" id="KW-0575">Peroxidase</keyword>
<dbReference type="EC" id="1.11.1.7" evidence="2"/>
<dbReference type="GO" id="GO:0140825">
    <property type="term" value="F:lactoperoxidase activity"/>
    <property type="evidence" value="ECO:0007669"/>
    <property type="project" value="UniProtKB-EC"/>
</dbReference>
<evidence type="ECO:0000256" key="7">
    <source>
        <dbReference type="ARBA" id="ARBA00023004"/>
    </source>
</evidence>
<comment type="caution">
    <text evidence="12">The sequence shown here is derived from an EMBL/GenBank/DDBJ whole genome shotgun (WGS) entry which is preliminary data.</text>
</comment>
<accession>A0AAN8V8P2</accession>
<comment type="cofactor">
    <cofactor evidence="9">
        <name>heme b</name>
        <dbReference type="ChEBI" id="CHEBI:60344"/>
    </cofactor>
    <text evidence="9">Binds 1 heme b (iron(II)-protoporphyrin IX) group per subunit.</text>
</comment>
<dbReference type="Proteomes" id="UP001370490">
    <property type="component" value="Unassembled WGS sequence"/>
</dbReference>
<evidence type="ECO:0000313" key="13">
    <source>
        <dbReference type="Proteomes" id="UP001370490"/>
    </source>
</evidence>
<evidence type="ECO:0000256" key="9">
    <source>
        <dbReference type="PIRSR" id="PIRSR600823-3"/>
    </source>
</evidence>
<dbReference type="InterPro" id="IPR002016">
    <property type="entry name" value="Haem_peroxidase"/>
</dbReference>
<feature type="binding site" evidence="8">
    <location>
        <position position="30"/>
    </location>
    <ligand>
        <name>substrate</name>
    </ligand>
</feature>
<reference evidence="12 13" key="1">
    <citation type="submission" date="2023-12" db="EMBL/GenBank/DDBJ databases">
        <title>A high-quality genome assembly for Dillenia turbinata (Dilleniales).</title>
        <authorList>
            <person name="Chanderbali A."/>
        </authorList>
    </citation>
    <scope>NUCLEOTIDE SEQUENCE [LARGE SCALE GENOMIC DNA]</scope>
    <source>
        <strain evidence="12">LSX21</strain>
        <tissue evidence="12">Leaf</tissue>
    </source>
</reference>
<evidence type="ECO:0000256" key="4">
    <source>
        <dbReference type="ARBA" id="ARBA00022617"/>
    </source>
</evidence>
<evidence type="ECO:0000256" key="5">
    <source>
        <dbReference type="ARBA" id="ARBA00022723"/>
    </source>
</evidence>
<feature type="binding site" description="axial binding residue" evidence="9">
    <location>
        <position position="60"/>
    </location>
    <ligand>
        <name>heme b</name>
        <dbReference type="ChEBI" id="CHEBI:60344"/>
    </ligand>
    <ligandPart>
        <name>Fe</name>
        <dbReference type="ChEBI" id="CHEBI:18248"/>
    </ligandPart>
</feature>
<comment type="catalytic activity">
    <reaction evidence="1">
        <text>2 a phenolic donor + H2O2 = 2 a phenolic radical donor + 2 H2O</text>
        <dbReference type="Rhea" id="RHEA:56136"/>
        <dbReference type="ChEBI" id="CHEBI:15377"/>
        <dbReference type="ChEBI" id="CHEBI:16240"/>
        <dbReference type="ChEBI" id="CHEBI:139520"/>
        <dbReference type="ChEBI" id="CHEBI:139521"/>
        <dbReference type="EC" id="1.11.1.7"/>
    </reaction>
</comment>
<dbReference type="EMBL" id="JBAMMX010000013">
    <property type="protein sequence ID" value="KAK6929540.1"/>
    <property type="molecule type" value="Genomic_DNA"/>
</dbReference>
<dbReference type="GO" id="GO:0006979">
    <property type="term" value="P:response to oxidative stress"/>
    <property type="evidence" value="ECO:0007669"/>
    <property type="project" value="InterPro"/>
</dbReference>
<evidence type="ECO:0000256" key="8">
    <source>
        <dbReference type="PIRSR" id="PIRSR600823-2"/>
    </source>
</evidence>
<dbReference type="Gene3D" id="1.10.420.10">
    <property type="entry name" value="Peroxidase, domain 2"/>
    <property type="match status" value="1"/>
</dbReference>
<dbReference type="InterPro" id="IPR000823">
    <property type="entry name" value="Peroxidase_pln"/>
</dbReference>
<feature type="non-terminal residue" evidence="12">
    <location>
        <position position="169"/>
    </location>
</feature>
<dbReference type="PROSITE" id="PS50873">
    <property type="entry name" value="PEROXIDASE_4"/>
    <property type="match status" value="1"/>
</dbReference>
<protein>
    <recommendedName>
        <fullName evidence="2">peroxidase</fullName>
        <ecNumber evidence="2">1.11.1.7</ecNumber>
    </recommendedName>
</protein>
<dbReference type="PRINTS" id="PR00458">
    <property type="entry name" value="PEROXIDASE"/>
</dbReference>
<evidence type="ECO:0000256" key="10">
    <source>
        <dbReference type="RuleBase" id="RU004241"/>
    </source>
</evidence>
<dbReference type="PANTHER" id="PTHR31388:SF24">
    <property type="entry name" value="PEROXIDASE 52"/>
    <property type="match status" value="1"/>
</dbReference>
<name>A0AAN8V8P2_9MAGN</name>
<feature type="binding site" evidence="9">
    <location>
        <position position="61"/>
    </location>
    <ligand>
        <name>Ca(2+)</name>
        <dbReference type="ChEBI" id="CHEBI:29108"/>
        <label>2</label>
    </ligand>
</feature>
<evidence type="ECO:0000313" key="12">
    <source>
        <dbReference type="EMBL" id="KAK6929540.1"/>
    </source>
</evidence>
<dbReference type="PRINTS" id="PR00461">
    <property type="entry name" value="PLPEROXIDASE"/>
</dbReference>
<evidence type="ECO:0000256" key="1">
    <source>
        <dbReference type="ARBA" id="ARBA00000189"/>
    </source>
</evidence>
<keyword evidence="13" id="KW-1185">Reference proteome</keyword>
<dbReference type="Pfam" id="PF00141">
    <property type="entry name" value="peroxidase"/>
    <property type="match status" value="1"/>
</dbReference>
<keyword evidence="5 9" id="KW-0479">Metal-binding</keyword>
<keyword evidence="7 9" id="KW-0408">Iron</keyword>
<feature type="binding site" evidence="9">
    <location>
        <position position="110"/>
    </location>
    <ligand>
        <name>Ca(2+)</name>
        <dbReference type="ChEBI" id="CHEBI:29108"/>
        <label>2</label>
    </ligand>
</feature>
<keyword evidence="4" id="KW-0349">Heme</keyword>
<comment type="cofactor">
    <cofactor evidence="9">
        <name>Ca(2+)</name>
        <dbReference type="ChEBI" id="CHEBI:29108"/>
    </cofactor>
    <text evidence="9">Binds 2 calcium ions per subunit.</text>
</comment>
<keyword evidence="6" id="KW-0560">Oxidoreductase</keyword>
<dbReference type="GO" id="GO:0020037">
    <property type="term" value="F:heme binding"/>
    <property type="evidence" value="ECO:0007669"/>
    <property type="project" value="InterPro"/>
</dbReference>
<keyword evidence="9" id="KW-0106">Calcium</keyword>
<sequence>MLQLGGPDWNVKLGRRDARTSQAAGENGIPPSTSNLTSLISRFQALSLSAKDMVALSGPHTIGQARSTSFRARLYNESNIDISLTQIRKNNCPCTLGVGDNNLAPLGLQTPTAFENNYFKSLLNKGLLWSDQQLFSGGSIDSLFRQIDFWSSWATTIPSLDQTARLGII</sequence>
<dbReference type="SUPFAM" id="SSF48113">
    <property type="entry name" value="Heme-dependent peroxidases"/>
    <property type="match status" value="1"/>
</dbReference>
<feature type="domain" description="Plant heme peroxidase family profile" evidence="11">
    <location>
        <begin position="1"/>
        <end position="169"/>
    </location>
</feature>
<comment type="similarity">
    <text evidence="10">Belongs to the peroxidase family.</text>
</comment>
<organism evidence="12 13">
    <name type="scientific">Dillenia turbinata</name>
    <dbReference type="NCBI Taxonomy" id="194707"/>
    <lineage>
        <taxon>Eukaryota</taxon>
        <taxon>Viridiplantae</taxon>
        <taxon>Streptophyta</taxon>
        <taxon>Embryophyta</taxon>
        <taxon>Tracheophyta</taxon>
        <taxon>Spermatophyta</taxon>
        <taxon>Magnoliopsida</taxon>
        <taxon>eudicotyledons</taxon>
        <taxon>Gunneridae</taxon>
        <taxon>Pentapetalae</taxon>
        <taxon>Dilleniales</taxon>
        <taxon>Dilleniaceae</taxon>
        <taxon>Dillenia</taxon>
    </lineage>
</organism>
<evidence type="ECO:0000256" key="3">
    <source>
        <dbReference type="ARBA" id="ARBA00022559"/>
    </source>
</evidence>
<proteinExistence type="inferred from homology"/>
<evidence type="ECO:0000256" key="6">
    <source>
        <dbReference type="ARBA" id="ARBA00023002"/>
    </source>
</evidence>
<dbReference type="InterPro" id="IPR010255">
    <property type="entry name" value="Haem_peroxidase_sf"/>
</dbReference>
<gene>
    <name evidence="12" type="ORF">RJ641_005745</name>
</gene>
<evidence type="ECO:0000256" key="2">
    <source>
        <dbReference type="ARBA" id="ARBA00012313"/>
    </source>
</evidence>
<evidence type="ECO:0000259" key="11">
    <source>
        <dbReference type="PROSITE" id="PS50873"/>
    </source>
</evidence>
<dbReference type="GO" id="GO:0046872">
    <property type="term" value="F:metal ion binding"/>
    <property type="evidence" value="ECO:0007669"/>
    <property type="project" value="UniProtKB-KW"/>
</dbReference>